<proteinExistence type="predicted"/>
<dbReference type="InterPro" id="IPR043714">
    <property type="entry name" value="DUF5655"/>
</dbReference>
<evidence type="ECO:0000313" key="3">
    <source>
        <dbReference type="EMBL" id="MDQ0179741.1"/>
    </source>
</evidence>
<gene>
    <name evidence="2" type="ORF">J2S90_000546</name>
    <name evidence="3" type="ORF">J2S93_001157</name>
</gene>
<organism evidence="2 5">
    <name type="scientific">Arthrobacter bambusae</name>
    <dbReference type="NCBI Taxonomy" id="1338426"/>
    <lineage>
        <taxon>Bacteria</taxon>
        <taxon>Bacillati</taxon>
        <taxon>Actinomycetota</taxon>
        <taxon>Actinomycetes</taxon>
        <taxon>Micrococcales</taxon>
        <taxon>Micrococcaceae</taxon>
        <taxon>Arthrobacter</taxon>
    </lineage>
</organism>
<dbReference type="Pfam" id="PF18899">
    <property type="entry name" value="DUF5655"/>
    <property type="match status" value="1"/>
</dbReference>
<dbReference type="EMBL" id="JAUSTF010000002">
    <property type="protein sequence ID" value="MDQ0179741.1"/>
    <property type="molecule type" value="Genomic_DNA"/>
</dbReference>
<accession>A0AAW8DCI2</accession>
<evidence type="ECO:0000313" key="4">
    <source>
        <dbReference type="Proteomes" id="UP001230951"/>
    </source>
</evidence>
<sequence>MARTARERIDGDPVSSGVYGALLDQISALDGCELQENASSFHVAHGRAFLGIHPRRGGILVNIVLDRQLESDRVHRAERVSANRWHNEVLLKDPSELDAEMLAWIREGYALTV</sequence>
<name>A0AAW8DCI2_9MICC</name>
<evidence type="ECO:0000313" key="2">
    <source>
        <dbReference type="EMBL" id="MDP9903606.1"/>
    </source>
</evidence>
<evidence type="ECO:0000259" key="1">
    <source>
        <dbReference type="Pfam" id="PF18899"/>
    </source>
</evidence>
<evidence type="ECO:0000313" key="5">
    <source>
        <dbReference type="Proteomes" id="UP001242995"/>
    </source>
</evidence>
<dbReference type="AlphaFoldDB" id="A0AAW8DCI2"/>
<dbReference type="RefSeq" id="WP_059387218.1">
    <property type="nucleotide sequence ID" value="NZ_JAUSRG010000001.1"/>
</dbReference>
<feature type="domain" description="DUF5655" evidence="1">
    <location>
        <begin position="18"/>
        <end position="111"/>
    </location>
</feature>
<keyword evidence="4" id="KW-1185">Reference proteome</keyword>
<dbReference type="Proteomes" id="UP001230951">
    <property type="component" value="Unassembled WGS sequence"/>
</dbReference>
<protein>
    <recommendedName>
        <fullName evidence="1">DUF5655 domain-containing protein</fullName>
    </recommendedName>
</protein>
<dbReference type="EMBL" id="JAUSRG010000001">
    <property type="protein sequence ID" value="MDP9903606.1"/>
    <property type="molecule type" value="Genomic_DNA"/>
</dbReference>
<reference evidence="2 4" key="1">
    <citation type="submission" date="2023-07" db="EMBL/GenBank/DDBJ databases">
        <title>Sorghum-associated microbial communities from plants grown in Nebraska, USA.</title>
        <authorList>
            <person name="Schachtman D."/>
        </authorList>
    </citation>
    <scope>NUCLEOTIDE SEQUENCE</scope>
    <source>
        <strain evidence="2">DS1006</strain>
        <strain evidence="3 4">DS1016</strain>
    </source>
</reference>
<comment type="caution">
    <text evidence="2">The sequence shown here is derived from an EMBL/GenBank/DDBJ whole genome shotgun (WGS) entry which is preliminary data.</text>
</comment>
<dbReference type="Proteomes" id="UP001242995">
    <property type="component" value="Unassembled WGS sequence"/>
</dbReference>